<feature type="chain" id="PRO_5016386231" description="DUF192 domain-containing protein" evidence="1">
    <location>
        <begin position="24"/>
        <end position="156"/>
    </location>
</feature>
<dbReference type="PANTHER" id="PTHR37953:SF1">
    <property type="entry name" value="UPF0127 PROTEIN MJ1496"/>
    <property type="match status" value="1"/>
</dbReference>
<proteinExistence type="predicted"/>
<dbReference type="OrthoDB" id="9808290at2"/>
<protein>
    <recommendedName>
        <fullName evidence="4">DUF192 domain-containing protein</fullName>
    </recommendedName>
</protein>
<evidence type="ECO:0008006" key="4">
    <source>
        <dbReference type="Google" id="ProtNLM"/>
    </source>
</evidence>
<dbReference type="InterPro" id="IPR003795">
    <property type="entry name" value="DUF192"/>
</dbReference>
<gene>
    <name evidence="2" type="ORF">CH341_02900</name>
</gene>
<evidence type="ECO:0000256" key="1">
    <source>
        <dbReference type="SAM" id="SignalP"/>
    </source>
</evidence>
<dbReference type="Pfam" id="PF02643">
    <property type="entry name" value="DUF192"/>
    <property type="match status" value="1"/>
</dbReference>
<dbReference type="RefSeq" id="WP_111417534.1">
    <property type="nucleotide sequence ID" value="NZ_NPEX01000011.1"/>
</dbReference>
<keyword evidence="3" id="KW-1185">Reference proteome</keyword>
<dbReference type="InterPro" id="IPR038695">
    <property type="entry name" value="Saro_0823-like_sf"/>
</dbReference>
<name>A0A327L3S5_9BRAD</name>
<keyword evidence="1" id="KW-0732">Signal</keyword>
<dbReference type="PANTHER" id="PTHR37953">
    <property type="entry name" value="UPF0127 PROTEIN MJ1496"/>
    <property type="match status" value="1"/>
</dbReference>
<evidence type="ECO:0000313" key="3">
    <source>
        <dbReference type="Proteomes" id="UP000249130"/>
    </source>
</evidence>
<sequence length="156" mass="16910">MIRRHPFLAALSLLAAAFALTLAATPGGAAERQILEIAGRTGVHVFSVELAVTDAERAQGLMYRKQLPEGEGMLFDFKRDENVAMWMKNTYVPLDMIFITADGRIQRIAENTVPMSEKIISSGGPVRAVLEVVAGTARKLGIAAGDRVGHPMFSTR</sequence>
<comment type="caution">
    <text evidence="2">The sequence shown here is derived from an EMBL/GenBank/DDBJ whole genome shotgun (WGS) entry which is preliminary data.</text>
</comment>
<accession>A0A327L3S5</accession>
<dbReference type="AlphaFoldDB" id="A0A327L3S5"/>
<feature type="signal peptide" evidence="1">
    <location>
        <begin position="1"/>
        <end position="23"/>
    </location>
</feature>
<reference evidence="2 3" key="1">
    <citation type="submission" date="2017-07" db="EMBL/GenBank/DDBJ databases">
        <title>Draft Genome Sequences of Select Purple Nonsulfur Bacteria.</title>
        <authorList>
            <person name="Lasarre B."/>
            <person name="Mckinlay J.B."/>
        </authorList>
    </citation>
    <scope>NUCLEOTIDE SEQUENCE [LARGE SCALE GENOMIC DNA]</scope>
    <source>
        <strain evidence="2 3">DSM 5909</strain>
    </source>
</reference>
<organism evidence="2 3">
    <name type="scientific">Rhodoplanes roseus</name>
    <dbReference type="NCBI Taxonomy" id="29409"/>
    <lineage>
        <taxon>Bacteria</taxon>
        <taxon>Pseudomonadati</taxon>
        <taxon>Pseudomonadota</taxon>
        <taxon>Alphaproteobacteria</taxon>
        <taxon>Hyphomicrobiales</taxon>
        <taxon>Nitrobacteraceae</taxon>
        <taxon>Rhodoplanes</taxon>
    </lineage>
</organism>
<dbReference type="Proteomes" id="UP000249130">
    <property type="component" value="Unassembled WGS sequence"/>
</dbReference>
<dbReference type="Gene3D" id="2.60.120.1140">
    <property type="entry name" value="Protein of unknown function DUF192"/>
    <property type="match status" value="1"/>
</dbReference>
<dbReference type="EMBL" id="NPEX01000011">
    <property type="protein sequence ID" value="RAI45609.1"/>
    <property type="molecule type" value="Genomic_DNA"/>
</dbReference>
<evidence type="ECO:0000313" key="2">
    <source>
        <dbReference type="EMBL" id="RAI45609.1"/>
    </source>
</evidence>